<name>A0A5E4SIU9_9BURK</name>
<keyword evidence="2" id="KW-1185">Reference proteome</keyword>
<dbReference type="Proteomes" id="UP000343317">
    <property type="component" value="Unassembled WGS sequence"/>
</dbReference>
<accession>A0A5E4SIU9</accession>
<sequence>MVRMDTSTVWDASANRGDWVLDGAALGTGNDVTTALLISLFTDRMADVDDIIPDGTTDPRGWWGDDVVAGPIGSRMWLIVREKQTKETLQRAYDYIVEAIQWMIDDKVVARFDINVSWIKRGQLGAQITAYKQDGSIVPNTFTWAWQGND</sequence>
<dbReference type="InterPro" id="IPR010877">
    <property type="entry name" value="Phage_Mu_Gp46"/>
</dbReference>
<evidence type="ECO:0000313" key="2">
    <source>
        <dbReference type="Proteomes" id="UP000343317"/>
    </source>
</evidence>
<reference evidence="1 2" key="1">
    <citation type="submission" date="2019-08" db="EMBL/GenBank/DDBJ databases">
        <authorList>
            <person name="Peeters C."/>
        </authorList>
    </citation>
    <scope>NUCLEOTIDE SEQUENCE [LARGE SCALE GENOMIC DNA]</scope>
    <source>
        <strain evidence="1 2">LMG 31112</strain>
    </source>
</reference>
<evidence type="ECO:0000313" key="1">
    <source>
        <dbReference type="EMBL" id="VVD75215.1"/>
    </source>
</evidence>
<dbReference type="Pfam" id="PF07409">
    <property type="entry name" value="GP46"/>
    <property type="match status" value="1"/>
</dbReference>
<gene>
    <name evidence="1" type="ORF">PHO31112_00803</name>
</gene>
<protein>
    <submittedName>
        <fullName evidence="1">GP46 family protein</fullName>
    </submittedName>
</protein>
<dbReference type="AlphaFoldDB" id="A0A5E4SIU9"/>
<organism evidence="1 2">
    <name type="scientific">Pandoraea horticolens</name>
    <dbReference type="NCBI Taxonomy" id="2508298"/>
    <lineage>
        <taxon>Bacteria</taxon>
        <taxon>Pseudomonadati</taxon>
        <taxon>Pseudomonadota</taxon>
        <taxon>Betaproteobacteria</taxon>
        <taxon>Burkholderiales</taxon>
        <taxon>Burkholderiaceae</taxon>
        <taxon>Pandoraea</taxon>
    </lineage>
</organism>
<dbReference type="EMBL" id="CABPSM010000002">
    <property type="protein sequence ID" value="VVD75215.1"/>
    <property type="molecule type" value="Genomic_DNA"/>
</dbReference>
<proteinExistence type="predicted"/>